<evidence type="ECO:0000259" key="11">
    <source>
        <dbReference type="Pfam" id="PF02852"/>
    </source>
</evidence>
<evidence type="ECO:0000256" key="9">
    <source>
        <dbReference type="PIRSR" id="PIRSR000350-4"/>
    </source>
</evidence>
<feature type="binding site" evidence="8">
    <location>
        <position position="52"/>
    </location>
    <ligand>
        <name>FAD</name>
        <dbReference type="ChEBI" id="CHEBI:57692"/>
    </ligand>
</feature>
<keyword evidence="8" id="KW-0520">NAD</keyword>
<dbReference type="GO" id="GO:0016668">
    <property type="term" value="F:oxidoreductase activity, acting on a sulfur group of donors, NAD(P) as acceptor"/>
    <property type="evidence" value="ECO:0007669"/>
    <property type="project" value="InterPro"/>
</dbReference>
<dbReference type="PROSITE" id="PS00837">
    <property type="entry name" value="ALADH_PNT_2"/>
    <property type="match status" value="1"/>
</dbReference>
<feature type="binding site" evidence="8">
    <location>
        <begin position="137"/>
        <end position="139"/>
    </location>
    <ligand>
        <name>FAD</name>
        <dbReference type="ChEBI" id="CHEBI:57692"/>
    </ligand>
</feature>
<dbReference type="InterPro" id="IPR004099">
    <property type="entry name" value="Pyr_nucl-diS_OxRdtase_dimer"/>
</dbReference>
<dbReference type="FunFam" id="3.30.390.30:FF:000001">
    <property type="entry name" value="Dihydrolipoyl dehydrogenase"/>
    <property type="match status" value="1"/>
</dbReference>
<protein>
    <submittedName>
        <fullName evidence="13">Mercuric reductase</fullName>
    </submittedName>
</protein>
<organism evidence="13 14">
    <name type="scientific">Reticulibacter mediterranei</name>
    <dbReference type="NCBI Taxonomy" id="2778369"/>
    <lineage>
        <taxon>Bacteria</taxon>
        <taxon>Bacillati</taxon>
        <taxon>Chloroflexota</taxon>
        <taxon>Ktedonobacteria</taxon>
        <taxon>Ktedonobacterales</taxon>
        <taxon>Reticulibacteraceae</taxon>
        <taxon>Reticulibacter</taxon>
    </lineage>
</organism>
<evidence type="ECO:0000256" key="1">
    <source>
        <dbReference type="ARBA" id="ARBA00007532"/>
    </source>
</evidence>
<keyword evidence="3 8" id="KW-0274">FAD</keyword>
<evidence type="ECO:0000256" key="2">
    <source>
        <dbReference type="ARBA" id="ARBA00022630"/>
    </source>
</evidence>
<comment type="caution">
    <text evidence="13">The sequence shown here is derived from an EMBL/GenBank/DDBJ whole genome shotgun (WGS) entry which is preliminary data.</text>
</comment>
<proteinExistence type="inferred from homology"/>
<keyword evidence="8" id="KW-0547">Nucleotide-binding</keyword>
<dbReference type="InterPro" id="IPR036188">
    <property type="entry name" value="FAD/NAD-bd_sf"/>
</dbReference>
<dbReference type="InterPro" id="IPR016156">
    <property type="entry name" value="FAD/NAD-linked_Rdtase_dimer_sf"/>
</dbReference>
<gene>
    <name evidence="13" type="ORF">KSF_005580</name>
</gene>
<feature type="domain" description="Pyridine nucleotide-disulphide oxidoreductase dimerisation" evidence="11">
    <location>
        <begin position="341"/>
        <end position="449"/>
    </location>
</feature>
<keyword evidence="7 10" id="KW-0676">Redox-active center</keyword>
<evidence type="ECO:0000313" key="13">
    <source>
        <dbReference type="EMBL" id="GHO90510.1"/>
    </source>
</evidence>
<evidence type="ECO:0000256" key="5">
    <source>
        <dbReference type="ARBA" id="ARBA00023002"/>
    </source>
</evidence>
<name>A0A8J3IGU3_9CHLR</name>
<keyword evidence="4" id="KW-0521">NADP</keyword>
<dbReference type="PRINTS" id="PR00368">
    <property type="entry name" value="FADPNR"/>
</dbReference>
<keyword evidence="6" id="KW-1015">Disulfide bond</keyword>
<dbReference type="AlphaFoldDB" id="A0A8J3IGU3"/>
<dbReference type="SUPFAM" id="SSF51905">
    <property type="entry name" value="FAD/NAD(P)-binding domain"/>
    <property type="match status" value="1"/>
</dbReference>
<evidence type="ECO:0000313" key="14">
    <source>
        <dbReference type="Proteomes" id="UP000597444"/>
    </source>
</evidence>
<evidence type="ECO:0000256" key="3">
    <source>
        <dbReference type="ARBA" id="ARBA00022827"/>
    </source>
</evidence>
<dbReference type="SUPFAM" id="SSF55424">
    <property type="entry name" value="FAD/NAD-linked reductases, dimerisation (C-terminal) domain"/>
    <property type="match status" value="1"/>
</dbReference>
<dbReference type="InterPro" id="IPR001100">
    <property type="entry name" value="Pyr_nuc-diS_OxRdtase"/>
</dbReference>
<dbReference type="Gene3D" id="3.50.50.60">
    <property type="entry name" value="FAD/NAD(P)-binding domain"/>
    <property type="match status" value="2"/>
</dbReference>
<keyword evidence="2 10" id="KW-0285">Flavoprotein</keyword>
<dbReference type="PANTHER" id="PTHR43014:SF2">
    <property type="entry name" value="MERCURIC REDUCTASE"/>
    <property type="match status" value="1"/>
</dbReference>
<feature type="disulfide bond" description="Redox-active" evidence="9">
    <location>
        <begin position="43"/>
        <end position="48"/>
    </location>
</feature>
<dbReference type="EMBL" id="BNJK01000001">
    <property type="protein sequence ID" value="GHO90510.1"/>
    <property type="molecule type" value="Genomic_DNA"/>
</dbReference>
<evidence type="ECO:0000256" key="10">
    <source>
        <dbReference type="RuleBase" id="RU003691"/>
    </source>
</evidence>
<evidence type="ECO:0000259" key="12">
    <source>
        <dbReference type="Pfam" id="PF07992"/>
    </source>
</evidence>
<dbReference type="RefSeq" id="WP_220201467.1">
    <property type="nucleotide sequence ID" value="NZ_BNJK01000001.1"/>
</dbReference>
<dbReference type="InterPro" id="IPR008143">
    <property type="entry name" value="Ala_DH/PNT_CS2"/>
</dbReference>
<feature type="binding site" evidence="8">
    <location>
        <begin position="174"/>
        <end position="181"/>
    </location>
    <ligand>
        <name>NAD(+)</name>
        <dbReference type="ChEBI" id="CHEBI:57540"/>
    </ligand>
</feature>
<dbReference type="Pfam" id="PF02852">
    <property type="entry name" value="Pyr_redox_dim"/>
    <property type="match status" value="1"/>
</dbReference>
<dbReference type="InterPro" id="IPR023753">
    <property type="entry name" value="FAD/NAD-binding_dom"/>
</dbReference>
<dbReference type="GO" id="GO:0050660">
    <property type="term" value="F:flavin adenine dinucleotide binding"/>
    <property type="evidence" value="ECO:0007669"/>
    <property type="project" value="TreeGrafter"/>
</dbReference>
<dbReference type="GO" id="GO:0003955">
    <property type="term" value="F:NAD(P)H dehydrogenase (quinone) activity"/>
    <property type="evidence" value="ECO:0007669"/>
    <property type="project" value="TreeGrafter"/>
</dbReference>
<dbReference type="PROSITE" id="PS00076">
    <property type="entry name" value="PYRIDINE_REDOX_1"/>
    <property type="match status" value="1"/>
</dbReference>
<dbReference type="PRINTS" id="PR00411">
    <property type="entry name" value="PNDRDTASEI"/>
</dbReference>
<dbReference type="InterPro" id="IPR012999">
    <property type="entry name" value="Pyr_OxRdtase_I_AS"/>
</dbReference>
<keyword evidence="14" id="KW-1185">Reference proteome</keyword>
<feature type="binding site" evidence="8">
    <location>
        <position position="264"/>
    </location>
    <ligand>
        <name>NAD(+)</name>
        <dbReference type="ChEBI" id="CHEBI:57540"/>
    </ligand>
</feature>
<dbReference type="Pfam" id="PF07992">
    <property type="entry name" value="Pyr_redox_2"/>
    <property type="match status" value="1"/>
</dbReference>
<comment type="similarity">
    <text evidence="1 10">Belongs to the class-I pyridine nucleotide-disulfide oxidoreductase family.</text>
</comment>
<sequence>MSRTHYDLTIIGGGSAGLTAAHLAQSLGATVLLIDKQRLGGDCLHYGCVPSKSLIHVARIVQQAKHAASFGVLSTYQSVDMTRVSASIQRVIQQVGDAEKTYTEGVTVAFGQASFTSPTTLLLNNEEITSRSILIATGSRPRVPQIEGLQVTGYLTNEDVFDLTALPESLVIAGGGPIGVELAQALGRLGAKITIIQGPERLLPREDPEASEVIANILKSEGIDIITNARVVKTHRNGTKKVITAQRGKQLMQFEADELLLALGRRPNIEEHLNLDATGVQYNEKGIFVDEHLQTSAPHIFALGDVIGGYLFTHVASYHAGIAVRNALIPLAKKKVDYRVVPWCTFTEPEVARVGLTPAEAERQYKHVRITKFPWSEIDRAQTANETAGFIKLVLTGKKEQIVGAHLVGAGAGELLGEIALVMQHHLSINNIFNTIHPYPTLITGLQQAAFEAFLTGPKAASNRKLIRQLNRFARYE</sequence>
<feature type="domain" description="FAD/NAD(P)-binding" evidence="12">
    <location>
        <begin position="6"/>
        <end position="320"/>
    </location>
</feature>
<reference evidence="13" key="1">
    <citation type="submission" date="2020-10" db="EMBL/GenBank/DDBJ databases">
        <title>Taxonomic study of unclassified bacteria belonging to the class Ktedonobacteria.</title>
        <authorList>
            <person name="Yabe S."/>
            <person name="Wang C.M."/>
            <person name="Zheng Y."/>
            <person name="Sakai Y."/>
            <person name="Cavaletti L."/>
            <person name="Monciardini P."/>
            <person name="Donadio S."/>
        </authorList>
    </citation>
    <scope>NUCLEOTIDE SEQUENCE</scope>
    <source>
        <strain evidence="13">ID150040</strain>
    </source>
</reference>
<evidence type="ECO:0000256" key="8">
    <source>
        <dbReference type="PIRSR" id="PIRSR000350-3"/>
    </source>
</evidence>
<keyword evidence="5 10" id="KW-0560">Oxidoreductase</keyword>
<dbReference type="PANTHER" id="PTHR43014">
    <property type="entry name" value="MERCURIC REDUCTASE"/>
    <property type="match status" value="1"/>
</dbReference>
<accession>A0A8J3IGU3</accession>
<feature type="binding site" evidence="8">
    <location>
        <position position="305"/>
    </location>
    <ligand>
        <name>NAD(+)</name>
        <dbReference type="ChEBI" id="CHEBI:57540"/>
    </ligand>
</feature>
<evidence type="ECO:0000256" key="6">
    <source>
        <dbReference type="ARBA" id="ARBA00023157"/>
    </source>
</evidence>
<comment type="cofactor">
    <cofactor evidence="8">
        <name>FAD</name>
        <dbReference type="ChEBI" id="CHEBI:57692"/>
    </cofactor>
    <text evidence="8">Binds 1 FAD per subunit.</text>
</comment>
<evidence type="ECO:0000256" key="7">
    <source>
        <dbReference type="ARBA" id="ARBA00023284"/>
    </source>
</evidence>
<dbReference type="Gene3D" id="3.30.390.30">
    <property type="match status" value="1"/>
</dbReference>
<evidence type="ECO:0000256" key="4">
    <source>
        <dbReference type="ARBA" id="ARBA00022857"/>
    </source>
</evidence>
<dbReference type="Proteomes" id="UP000597444">
    <property type="component" value="Unassembled WGS sequence"/>
</dbReference>
<dbReference type="PIRSF" id="PIRSF000350">
    <property type="entry name" value="Mercury_reductase_MerA"/>
    <property type="match status" value="1"/>
</dbReference>